<feature type="transmembrane region" description="Helical" evidence="1">
    <location>
        <begin position="193"/>
        <end position="217"/>
    </location>
</feature>
<feature type="transmembrane region" description="Helical" evidence="1">
    <location>
        <begin position="44"/>
        <end position="73"/>
    </location>
</feature>
<dbReference type="RefSeq" id="WP_306000648.1">
    <property type="nucleotide sequence ID" value="NZ_JASNFN010000019.1"/>
</dbReference>
<keyword evidence="1" id="KW-0472">Membrane</keyword>
<evidence type="ECO:0000313" key="2">
    <source>
        <dbReference type="EMBL" id="MDP5184052.1"/>
    </source>
</evidence>
<keyword evidence="1" id="KW-0812">Transmembrane</keyword>
<reference evidence="3" key="1">
    <citation type="submission" date="2023-05" db="EMBL/GenBank/DDBJ databases">
        <title>Draft genome of Pseudofrankia sp. BMG5.37.</title>
        <authorList>
            <person name="Gtari M."/>
            <person name="Ghodhbane F."/>
            <person name="Sbissi I."/>
        </authorList>
    </citation>
    <scope>NUCLEOTIDE SEQUENCE [LARGE SCALE GENOMIC DNA]</scope>
    <source>
        <strain evidence="3">BMG 814</strain>
    </source>
</reference>
<feature type="transmembrane region" description="Helical" evidence="1">
    <location>
        <begin position="237"/>
        <end position="257"/>
    </location>
</feature>
<evidence type="ECO:0000313" key="3">
    <source>
        <dbReference type="Proteomes" id="UP001233673"/>
    </source>
</evidence>
<organism evidence="2 3">
    <name type="scientific">Blastococcus carthaginiensis</name>
    <dbReference type="NCBI Taxonomy" id="3050034"/>
    <lineage>
        <taxon>Bacteria</taxon>
        <taxon>Bacillati</taxon>
        <taxon>Actinomycetota</taxon>
        <taxon>Actinomycetes</taxon>
        <taxon>Geodermatophilales</taxon>
        <taxon>Geodermatophilaceae</taxon>
        <taxon>Blastococcus</taxon>
    </lineage>
</organism>
<name>A0ABT9IEN8_9ACTN</name>
<sequence>MTAVLLAAAGALLLWPDGRAVARRRLLRAGPAGARAPGRVPLPLVAAVVAGGAGALLATPLVAVLAAGCAALAARARAAGRRAADDVTRQAVLAEALGAVAAELRAGRTLSEAVRTAAADWPDPVCAAALVRAARAPVTDATGGGADDDGTPAALARLSAAVALGTRTGCSLAAVVAAVEDDLRARLRRRRELLVATAGPRASARLLAGLPLLGLAMGSGVGADPWHVLTRTGAGQGLLVAGVLLEVAGIAWTGRLVRRIAR</sequence>
<accession>A0ABT9IEN8</accession>
<dbReference type="PANTHER" id="PTHR35007:SF4">
    <property type="entry name" value="CONSERVED TRANSMEMBRANE PROTEIN-RELATED"/>
    <property type="match status" value="1"/>
</dbReference>
<comment type="caution">
    <text evidence="2">The sequence shown here is derived from an EMBL/GenBank/DDBJ whole genome shotgun (WGS) entry which is preliminary data.</text>
</comment>
<keyword evidence="1" id="KW-1133">Transmembrane helix</keyword>
<protein>
    <submittedName>
        <fullName evidence="2">Pilus assembly protein TadB</fullName>
    </submittedName>
</protein>
<dbReference type="PANTHER" id="PTHR35007">
    <property type="entry name" value="INTEGRAL MEMBRANE PROTEIN-RELATED"/>
    <property type="match status" value="1"/>
</dbReference>
<proteinExistence type="predicted"/>
<dbReference type="EMBL" id="JASNFN010000019">
    <property type="protein sequence ID" value="MDP5184052.1"/>
    <property type="molecule type" value="Genomic_DNA"/>
</dbReference>
<gene>
    <name evidence="2" type="ORF">QOZ88_15550</name>
</gene>
<evidence type="ECO:0000256" key="1">
    <source>
        <dbReference type="SAM" id="Phobius"/>
    </source>
</evidence>
<dbReference type="Proteomes" id="UP001233673">
    <property type="component" value="Unassembled WGS sequence"/>
</dbReference>
<keyword evidence="3" id="KW-1185">Reference proteome</keyword>